<dbReference type="Proteomes" id="UP001642409">
    <property type="component" value="Unassembled WGS sequence"/>
</dbReference>
<evidence type="ECO:0000313" key="3">
    <source>
        <dbReference type="EMBL" id="CAI9967529.1"/>
    </source>
</evidence>
<dbReference type="EMBL" id="CAXDID020000240">
    <property type="protein sequence ID" value="CAL6062670.1"/>
    <property type="molecule type" value="Genomic_DNA"/>
</dbReference>
<feature type="coiled-coil region" evidence="1">
    <location>
        <begin position="246"/>
        <end position="273"/>
    </location>
</feature>
<dbReference type="AlphaFoldDB" id="A0AA86QWV5"/>
<feature type="compositionally biased region" description="Low complexity" evidence="2">
    <location>
        <begin position="109"/>
        <end position="120"/>
    </location>
</feature>
<evidence type="ECO:0000256" key="2">
    <source>
        <dbReference type="SAM" id="MobiDB-lite"/>
    </source>
</evidence>
<accession>A0AA86QWV5</accession>
<keyword evidence="1" id="KW-0175">Coiled coil</keyword>
<sequence length="454" mass="53656">MNQTQQMNFENEEDFVNAATKIYKTMVQDRSWVVPEPAAFGSLIQFEGADLQITDNIGNIEKRKDFGKSLNTSVIGCQQLNSFNQNLNYQQVMDEAQLKYLKEHEMKKQQLNQQDQQQLEQAKKQQKAVQNSNQNLSVNKPVDLNSTNLQSHTQMEIDYNQQSKVPKKKQNTDNNVIDQPHAIIPMQSSLVDMNEIVELKKKNLDLQKQIDEMKLEYQQQITSIKTFYSDELIQCKNELETNKQYQLKLKGEYDQYKAEIEQLQTIKDEKLNSNKIVDLQQQKRPSDQNSDLNIIIATQLQMECEQLKLQLNDEKQFHDSQQELTQQQLNLITQRNIELQKQLSEEKTQKLLFFKQLQLQQSEITKQLELIKEQALYQEQAARIMHLENENRSLQEQIEKQNISEYKNSIARLEKQIQNNEMQIETLKQELMLINAQLLKNRQDDYKIYQYDDI</sequence>
<evidence type="ECO:0000256" key="1">
    <source>
        <dbReference type="SAM" id="Coils"/>
    </source>
</evidence>
<organism evidence="3">
    <name type="scientific">Hexamita inflata</name>
    <dbReference type="NCBI Taxonomy" id="28002"/>
    <lineage>
        <taxon>Eukaryota</taxon>
        <taxon>Metamonada</taxon>
        <taxon>Diplomonadida</taxon>
        <taxon>Hexamitidae</taxon>
        <taxon>Hexamitinae</taxon>
        <taxon>Hexamita</taxon>
    </lineage>
</organism>
<keyword evidence="5" id="KW-1185">Reference proteome</keyword>
<feature type="coiled-coil region" evidence="1">
    <location>
        <begin position="329"/>
        <end position="437"/>
    </location>
</feature>
<gene>
    <name evidence="4" type="ORF">HINF_LOCUS50300</name>
    <name evidence="3" type="ORF">HINF_LOCUS55174</name>
</gene>
<dbReference type="EMBL" id="CATOUU010001024">
    <property type="protein sequence ID" value="CAI9967529.1"/>
    <property type="molecule type" value="Genomic_DNA"/>
</dbReference>
<proteinExistence type="predicted"/>
<comment type="caution">
    <text evidence="3">The sequence shown here is derived from an EMBL/GenBank/DDBJ whole genome shotgun (WGS) entry which is preliminary data.</text>
</comment>
<protein>
    <submittedName>
        <fullName evidence="4">Hypothetical_protein</fullName>
    </submittedName>
</protein>
<reference evidence="4 5" key="2">
    <citation type="submission" date="2024-07" db="EMBL/GenBank/DDBJ databases">
        <authorList>
            <person name="Akdeniz Z."/>
        </authorList>
    </citation>
    <scope>NUCLEOTIDE SEQUENCE [LARGE SCALE GENOMIC DNA]</scope>
</reference>
<evidence type="ECO:0000313" key="5">
    <source>
        <dbReference type="Proteomes" id="UP001642409"/>
    </source>
</evidence>
<name>A0AA86QWV5_9EUKA</name>
<reference evidence="3" key="1">
    <citation type="submission" date="2023-06" db="EMBL/GenBank/DDBJ databases">
        <authorList>
            <person name="Kurt Z."/>
        </authorList>
    </citation>
    <scope>NUCLEOTIDE SEQUENCE</scope>
</reference>
<feature type="region of interest" description="Disordered" evidence="2">
    <location>
        <begin position="109"/>
        <end position="141"/>
    </location>
</feature>
<evidence type="ECO:0000313" key="4">
    <source>
        <dbReference type="EMBL" id="CAL6062670.1"/>
    </source>
</evidence>